<evidence type="ECO:0000256" key="3">
    <source>
        <dbReference type="ARBA" id="ARBA00022840"/>
    </source>
</evidence>
<keyword evidence="7" id="KW-1185">Reference proteome</keyword>
<gene>
    <name evidence="6" type="ORF">PPERSA_12831</name>
</gene>
<dbReference type="GO" id="GO:0004672">
    <property type="term" value="F:protein kinase activity"/>
    <property type="evidence" value="ECO:0007669"/>
    <property type="project" value="InterPro"/>
</dbReference>
<keyword evidence="6" id="KW-0418">Kinase</keyword>
<dbReference type="CDD" id="cd05117">
    <property type="entry name" value="STKc_CAMK"/>
    <property type="match status" value="1"/>
</dbReference>
<evidence type="ECO:0000256" key="4">
    <source>
        <dbReference type="SAM" id="MobiDB-lite"/>
    </source>
</evidence>
<accession>A0A0V0QEL3</accession>
<reference evidence="6 7" key="1">
    <citation type="journal article" date="2015" name="Sci. Rep.">
        <title>Genome of the facultative scuticociliatosis pathogen Pseudocohnilembus persalinus provides insight into its virulence through horizontal gene transfer.</title>
        <authorList>
            <person name="Xiong J."/>
            <person name="Wang G."/>
            <person name="Cheng J."/>
            <person name="Tian M."/>
            <person name="Pan X."/>
            <person name="Warren A."/>
            <person name="Jiang C."/>
            <person name="Yuan D."/>
            <person name="Miao W."/>
        </authorList>
    </citation>
    <scope>NUCLEOTIDE SEQUENCE [LARGE SCALE GENOMIC DNA]</scope>
    <source>
        <strain evidence="6">36N120E</strain>
    </source>
</reference>
<dbReference type="PROSITE" id="PS00108">
    <property type="entry name" value="PROTEIN_KINASE_ST"/>
    <property type="match status" value="1"/>
</dbReference>
<dbReference type="InterPro" id="IPR011009">
    <property type="entry name" value="Kinase-like_dom_sf"/>
</dbReference>
<evidence type="ECO:0000256" key="1">
    <source>
        <dbReference type="ARBA" id="ARBA00011245"/>
    </source>
</evidence>
<name>A0A0V0QEL3_PSEPJ</name>
<dbReference type="SUPFAM" id="SSF56112">
    <property type="entry name" value="Protein kinase-like (PK-like)"/>
    <property type="match status" value="1"/>
</dbReference>
<feature type="compositionally biased region" description="Acidic residues" evidence="4">
    <location>
        <begin position="570"/>
        <end position="589"/>
    </location>
</feature>
<evidence type="ECO:0000259" key="5">
    <source>
        <dbReference type="PROSITE" id="PS50011"/>
    </source>
</evidence>
<comment type="caution">
    <text evidence="6">The sequence shown here is derived from an EMBL/GenBank/DDBJ whole genome shotgun (WGS) entry which is preliminary data.</text>
</comment>
<evidence type="ECO:0000313" key="6">
    <source>
        <dbReference type="EMBL" id="KRX00612.1"/>
    </source>
</evidence>
<dbReference type="PANTHER" id="PTHR24347">
    <property type="entry name" value="SERINE/THREONINE-PROTEIN KINASE"/>
    <property type="match status" value="1"/>
</dbReference>
<keyword evidence="6" id="KW-0808">Transferase</keyword>
<evidence type="ECO:0000313" key="7">
    <source>
        <dbReference type="Proteomes" id="UP000054937"/>
    </source>
</evidence>
<dbReference type="AlphaFoldDB" id="A0A0V0QEL3"/>
<dbReference type="Pfam" id="PF00069">
    <property type="entry name" value="Pkinase"/>
    <property type="match status" value="1"/>
</dbReference>
<protein>
    <submittedName>
        <fullName evidence="6">Protein kinase-like domain</fullName>
    </submittedName>
</protein>
<organism evidence="6 7">
    <name type="scientific">Pseudocohnilembus persalinus</name>
    <name type="common">Ciliate</name>
    <dbReference type="NCBI Taxonomy" id="266149"/>
    <lineage>
        <taxon>Eukaryota</taxon>
        <taxon>Sar</taxon>
        <taxon>Alveolata</taxon>
        <taxon>Ciliophora</taxon>
        <taxon>Intramacronucleata</taxon>
        <taxon>Oligohymenophorea</taxon>
        <taxon>Scuticociliatia</taxon>
        <taxon>Philasterida</taxon>
        <taxon>Pseudocohnilembidae</taxon>
        <taxon>Pseudocohnilembus</taxon>
    </lineage>
</organism>
<dbReference type="InterPro" id="IPR008271">
    <property type="entry name" value="Ser/Thr_kinase_AS"/>
</dbReference>
<dbReference type="Proteomes" id="UP000054937">
    <property type="component" value="Unassembled WGS sequence"/>
</dbReference>
<evidence type="ECO:0000256" key="2">
    <source>
        <dbReference type="ARBA" id="ARBA00022741"/>
    </source>
</evidence>
<keyword evidence="2" id="KW-0547">Nucleotide-binding</keyword>
<feature type="domain" description="Protein kinase" evidence="5">
    <location>
        <begin position="157"/>
        <end position="424"/>
    </location>
</feature>
<dbReference type="SMART" id="SM00220">
    <property type="entry name" value="S_TKc"/>
    <property type="match status" value="1"/>
</dbReference>
<dbReference type="PROSITE" id="PS50011">
    <property type="entry name" value="PROTEIN_KINASE_DOM"/>
    <property type="match status" value="1"/>
</dbReference>
<dbReference type="EMBL" id="LDAU01000184">
    <property type="protein sequence ID" value="KRX00612.1"/>
    <property type="molecule type" value="Genomic_DNA"/>
</dbReference>
<dbReference type="OMA" id="CYDESID"/>
<dbReference type="InParanoid" id="A0A0V0QEL3"/>
<feature type="region of interest" description="Disordered" evidence="4">
    <location>
        <begin position="903"/>
        <end position="931"/>
    </location>
</feature>
<dbReference type="InterPro" id="IPR000719">
    <property type="entry name" value="Prot_kinase_dom"/>
</dbReference>
<proteinExistence type="predicted"/>
<keyword evidence="3" id="KW-0067">ATP-binding</keyword>
<comment type="subunit">
    <text evidence="1">Monomer.</text>
</comment>
<feature type="region of interest" description="Disordered" evidence="4">
    <location>
        <begin position="563"/>
        <end position="589"/>
    </location>
</feature>
<dbReference type="Gene3D" id="1.10.510.10">
    <property type="entry name" value="Transferase(Phosphotransferase) domain 1"/>
    <property type="match status" value="1"/>
</dbReference>
<dbReference type="FunFam" id="1.10.510.10:FF:000571">
    <property type="entry name" value="Maternal embryonic leucine zipper kinase"/>
    <property type="match status" value="1"/>
</dbReference>
<dbReference type="GO" id="GO:0005524">
    <property type="term" value="F:ATP binding"/>
    <property type="evidence" value="ECO:0007669"/>
    <property type="project" value="UniProtKB-KW"/>
</dbReference>
<sequence>MENNDLQEQINKENQINSNILTQNQEKMKVNMNLNLIQQYEDSIISPIQVKKEVVENISENLVEKQTLNTEKNIKYQNKEFLQENEEKIYHNLKENEQIQQDIQMSLFGGNKNLGEKRQIFTRFEVSDSKLEKELEKRRMEENKGIFRINNNFQDFYEELEILGEGCVGLVKKARKIKTGELFACKQVSTRDEETIQNMLSEFEHLKELDHQNIVKVYEVYIDSYTGKVYLIMELIKGREMFEVINNLGSYHEEIAKKIFKQILDAINYMHEHFVCHRDLKPNNILCTEDGQEVKITDFNVSKFSEGYKDYSEIKAGEKKIKMWTYTGTVAFSAPELLSDGCYDESIDMWSSGVILYTMLSGYEPFRAEYLDDLIKLIISGEYTFPEKEWSKISKEAKDLISKCLTKDASKRINPQEALSHQWFTVQKSSPAKKLIERSKENMHRLIKNLKVEFLEDMPSPVKKFKQRKKAALIEGLFSNNCFEIQGVEDQKNNSQIKGKNLNKILKNESQNQNQGSQLINKNKQSSTIWQQYSKLISIQGQKLRKFSENNYNCQQKFIDKREENYRADEQEDDEADDFDEEEEEDEDEDYIELHLQNQTSDLFHSNNNQDNILNINNKQIKNDTNYLEQTKNINQIFNFQEDSQYNNTNLSSRKQLFKQFDKSQEQLQFENYQMGNEDQQQNQDEQNIVNQSSNNENINLIEKGYDQEQKQDQIYLGVSDQNLKQQEKDQNKNILFCHQQNNNDSRFLSQNFQEKPNNTVFIGENYQQLLNQQNQKLNCIDEESTSQKENYCNKIHFSNESEYSNNIYNNNNSISKQRIQYNIQTQRKSLINLQPVKSSPIIKNDEFLQNNHNNINLQCYNNNEDNQKRDNLNICYNYTNEQNNGDINEIQRSFDNMGIFNNQNSYRQKKGSDSGYESSESEQYKSEDDIGFSGNFTKLQVLNQNNNMQENEL</sequence>